<keyword evidence="3" id="KW-1185">Reference proteome</keyword>
<accession>A0A1I4XXJ0</accession>
<organism evidence="2 3">
    <name type="scientific">Pseudonocardia ammonioxydans</name>
    <dbReference type="NCBI Taxonomy" id="260086"/>
    <lineage>
        <taxon>Bacteria</taxon>
        <taxon>Bacillati</taxon>
        <taxon>Actinomycetota</taxon>
        <taxon>Actinomycetes</taxon>
        <taxon>Pseudonocardiales</taxon>
        <taxon>Pseudonocardiaceae</taxon>
        <taxon>Pseudonocardia</taxon>
    </lineage>
</organism>
<evidence type="ECO:0000313" key="3">
    <source>
        <dbReference type="Proteomes" id="UP000199614"/>
    </source>
</evidence>
<dbReference type="OrthoDB" id="3568308at2"/>
<proteinExistence type="predicted"/>
<name>A0A1I4XXJ0_PSUAM</name>
<dbReference type="STRING" id="260086.SAMN05216207_101255"/>
<protein>
    <submittedName>
        <fullName evidence="2">Uncharacterized protein</fullName>
    </submittedName>
</protein>
<gene>
    <name evidence="2" type="ORF">SAMN05216207_101255</name>
</gene>
<evidence type="ECO:0000313" key="2">
    <source>
        <dbReference type="EMBL" id="SFN30618.1"/>
    </source>
</evidence>
<reference evidence="2 3" key="1">
    <citation type="submission" date="2016-10" db="EMBL/GenBank/DDBJ databases">
        <authorList>
            <person name="de Groot N.N."/>
        </authorList>
    </citation>
    <scope>NUCLEOTIDE SEQUENCE [LARGE SCALE GENOMIC DNA]</scope>
    <source>
        <strain evidence="2 3">CGMCC 4.1877</strain>
    </source>
</reference>
<dbReference type="Proteomes" id="UP000199614">
    <property type="component" value="Unassembled WGS sequence"/>
</dbReference>
<feature type="region of interest" description="Disordered" evidence="1">
    <location>
        <begin position="1"/>
        <end position="57"/>
    </location>
</feature>
<evidence type="ECO:0000256" key="1">
    <source>
        <dbReference type="SAM" id="MobiDB-lite"/>
    </source>
</evidence>
<sequence length="399" mass="41438">MLGHPDDPRGIVLPLDGRPGGPDAAAPDRNGGPARNGGQGHGDRQARPGLPPGPALLLSWHAAGPAEADRDWGTTLSASSELARRLARPGNGRGPERGLTYRLTLPEAFGAEPLLRLTGAESAPAHSGPSALLPVGLPGSGPAPGADLGLLALTLATEIATSGTQHRVLDELTTAVGELAPSCGMRLDSRLRAAEESLRTAQTELAEHGAVTSSAGLDTAVANLSVLRHQTHAWIAGWERVVTTADAAGTPGIGLRDQLGEVGKLGWAGFPGAVHAAYQALVLDARRILLTAADDLLRSPNRSLPALRPLVESDLAGRAADVGRLHRLLTRLSVLPLTVRKRSGGMMPNLIADQAAANARTQALFTRMANALRPPAWPGHVVLEVRSLETGELQVLRPA</sequence>
<dbReference type="AlphaFoldDB" id="A0A1I4XXJ0"/>
<dbReference type="EMBL" id="FOUY01000012">
    <property type="protein sequence ID" value="SFN30618.1"/>
    <property type="molecule type" value="Genomic_DNA"/>
</dbReference>
<dbReference type="RefSeq" id="WP_093342505.1">
    <property type="nucleotide sequence ID" value="NZ_FOUY01000012.1"/>
</dbReference>